<proteinExistence type="predicted"/>
<dbReference type="InterPro" id="IPR014843">
    <property type="entry name" value="Him1/Fmp52"/>
</dbReference>
<sequence>MYLTPQRILLAGATGLTGEHLLDRLLNEPTVERVLAPTRRPLAAHQRLENPVGELLTLLPTLSGEIDTAFCCLGSTLKQAGGQEAFRAIDHDLVLAFARRAKEMGARHLLVISSLGANPDSSIFYLKVKGEMEAALQQQDWPQLTIARPSQLIGPRLEPRLSERIAAPLSQLLPGKYHGIETCTLARALWRLALEEGDGVRIVESDELRKLGK</sequence>
<organism evidence="1 2">
    <name type="scientific">Stutzerimonas stutzeri</name>
    <name type="common">Pseudomonas stutzeri</name>
    <dbReference type="NCBI Taxonomy" id="316"/>
    <lineage>
        <taxon>Bacteria</taxon>
        <taxon>Pseudomonadati</taxon>
        <taxon>Pseudomonadota</taxon>
        <taxon>Gammaproteobacteria</taxon>
        <taxon>Pseudomonadales</taxon>
        <taxon>Pseudomonadaceae</taxon>
        <taxon>Stutzerimonas</taxon>
    </lineage>
</organism>
<reference evidence="1 2" key="1">
    <citation type="submission" date="2014-03" db="EMBL/GenBank/DDBJ databases">
        <title>Complete genome sequence of Pseudomonas stutzeri 19SMN4.</title>
        <authorList>
            <person name="Brunet-Galmes I."/>
            <person name="Nogales B."/>
            <person name="Busquets A."/>
            <person name="Pena A."/>
            <person name="Gomila M."/>
            <person name="Garcia-Valdes E."/>
            <person name="Lalucat J."/>
            <person name="Bennasar A."/>
            <person name="Bosch R."/>
        </authorList>
    </citation>
    <scope>NUCLEOTIDE SEQUENCE [LARGE SCALE GENOMIC DNA]</scope>
    <source>
        <strain evidence="1 2">19SMN4</strain>
    </source>
</reference>
<evidence type="ECO:0000313" key="2">
    <source>
        <dbReference type="Proteomes" id="UP000025238"/>
    </source>
</evidence>
<evidence type="ECO:0000313" key="1">
    <source>
        <dbReference type="EMBL" id="AHY41342.1"/>
    </source>
</evidence>
<dbReference type="AlphaFoldDB" id="A0A023WMC6"/>
<gene>
    <name evidence="1" type="ORF">UIB01_02260</name>
</gene>
<accession>A0A023WMC6</accession>
<name>A0A023WMC6_STUST</name>
<dbReference type="PATRIC" id="fig|316.97.peg.460"/>
<protein>
    <submittedName>
        <fullName evidence="1">Nucleoside-diphosphate sugar epimerase</fullName>
    </submittedName>
</protein>
<dbReference type="SUPFAM" id="SSF51735">
    <property type="entry name" value="NAD(P)-binding Rossmann-fold domains"/>
    <property type="match status" value="1"/>
</dbReference>
<dbReference type="PANTHER" id="PTHR14097:SF7">
    <property type="entry name" value="OXIDOREDUCTASE HTATIP2"/>
    <property type="match status" value="1"/>
</dbReference>
<dbReference type="KEGG" id="pstu:UIB01_02260"/>
<dbReference type="EMBL" id="CP007509">
    <property type="protein sequence ID" value="AHY41342.1"/>
    <property type="molecule type" value="Genomic_DNA"/>
</dbReference>
<dbReference type="PANTHER" id="PTHR14097">
    <property type="entry name" value="OXIDOREDUCTASE HTATIP2"/>
    <property type="match status" value="1"/>
</dbReference>
<dbReference type="InterPro" id="IPR036291">
    <property type="entry name" value="NAD(P)-bd_dom_sf"/>
</dbReference>
<dbReference type="Proteomes" id="UP000025238">
    <property type="component" value="Chromosome"/>
</dbReference>
<dbReference type="OrthoDB" id="9798632at2"/>
<dbReference type="CDD" id="cd05250">
    <property type="entry name" value="CC3_like_SDR_a"/>
    <property type="match status" value="1"/>
</dbReference>
<dbReference type="Pfam" id="PF08732">
    <property type="entry name" value="HIM1"/>
    <property type="match status" value="1"/>
</dbReference>
<dbReference type="Gene3D" id="3.40.50.720">
    <property type="entry name" value="NAD(P)-binding Rossmann-like Domain"/>
    <property type="match status" value="1"/>
</dbReference>